<dbReference type="Proteomes" id="UP000184188">
    <property type="component" value="Unassembled WGS sequence"/>
</dbReference>
<dbReference type="CDD" id="cd23023">
    <property type="entry name" value="zf-HIT_BCD1"/>
    <property type="match status" value="1"/>
</dbReference>
<dbReference type="PANTHER" id="PTHR13483">
    <property type="entry name" value="BOX C_D SNORNA PROTEIN 1-RELATED"/>
    <property type="match status" value="1"/>
</dbReference>
<evidence type="ECO:0000256" key="2">
    <source>
        <dbReference type="ARBA" id="ARBA00022771"/>
    </source>
</evidence>
<evidence type="ECO:0000259" key="6">
    <source>
        <dbReference type="PROSITE" id="PS51083"/>
    </source>
</evidence>
<reference evidence="8" key="1">
    <citation type="journal article" date="2017" name="Genome Biol.">
        <title>Comparative genomics reveals high biological diversity and specific adaptations in the industrially and medically important fungal genus Aspergillus.</title>
        <authorList>
            <person name="de Vries R.P."/>
            <person name="Riley R."/>
            <person name="Wiebenga A."/>
            <person name="Aguilar-Osorio G."/>
            <person name="Amillis S."/>
            <person name="Uchima C.A."/>
            <person name="Anderluh G."/>
            <person name="Asadollahi M."/>
            <person name="Askin M."/>
            <person name="Barry K."/>
            <person name="Battaglia E."/>
            <person name="Bayram O."/>
            <person name="Benocci T."/>
            <person name="Braus-Stromeyer S.A."/>
            <person name="Caldana C."/>
            <person name="Canovas D."/>
            <person name="Cerqueira G.C."/>
            <person name="Chen F."/>
            <person name="Chen W."/>
            <person name="Choi C."/>
            <person name="Clum A."/>
            <person name="Dos Santos R.A."/>
            <person name="Damasio A.R."/>
            <person name="Diallinas G."/>
            <person name="Emri T."/>
            <person name="Fekete E."/>
            <person name="Flipphi M."/>
            <person name="Freyberg S."/>
            <person name="Gallo A."/>
            <person name="Gournas C."/>
            <person name="Habgood R."/>
            <person name="Hainaut M."/>
            <person name="Harispe M.L."/>
            <person name="Henrissat B."/>
            <person name="Hilden K.S."/>
            <person name="Hope R."/>
            <person name="Hossain A."/>
            <person name="Karabika E."/>
            <person name="Karaffa L."/>
            <person name="Karanyi Z."/>
            <person name="Krasevec N."/>
            <person name="Kuo A."/>
            <person name="Kusch H."/>
            <person name="LaButti K."/>
            <person name="Lagendijk E.L."/>
            <person name="Lapidus A."/>
            <person name="Levasseur A."/>
            <person name="Lindquist E."/>
            <person name="Lipzen A."/>
            <person name="Logrieco A.F."/>
            <person name="MacCabe A."/>
            <person name="Maekelae M.R."/>
            <person name="Malavazi I."/>
            <person name="Melin P."/>
            <person name="Meyer V."/>
            <person name="Mielnichuk N."/>
            <person name="Miskei M."/>
            <person name="Molnar A.P."/>
            <person name="Mule G."/>
            <person name="Ngan C.Y."/>
            <person name="Orejas M."/>
            <person name="Orosz E."/>
            <person name="Ouedraogo J.P."/>
            <person name="Overkamp K.M."/>
            <person name="Park H.-S."/>
            <person name="Perrone G."/>
            <person name="Piumi F."/>
            <person name="Punt P.J."/>
            <person name="Ram A.F."/>
            <person name="Ramon A."/>
            <person name="Rauscher S."/>
            <person name="Record E."/>
            <person name="Riano-Pachon D.M."/>
            <person name="Robert V."/>
            <person name="Roehrig J."/>
            <person name="Ruller R."/>
            <person name="Salamov A."/>
            <person name="Salih N.S."/>
            <person name="Samson R.A."/>
            <person name="Sandor E."/>
            <person name="Sanguinetti M."/>
            <person name="Schuetze T."/>
            <person name="Sepcic K."/>
            <person name="Shelest E."/>
            <person name="Sherlock G."/>
            <person name="Sophianopoulou V."/>
            <person name="Squina F.M."/>
            <person name="Sun H."/>
            <person name="Susca A."/>
            <person name="Todd R.B."/>
            <person name="Tsang A."/>
            <person name="Unkles S.E."/>
            <person name="van de Wiele N."/>
            <person name="van Rossen-Uffink D."/>
            <person name="Oliveira J.V."/>
            <person name="Vesth T.C."/>
            <person name="Visser J."/>
            <person name="Yu J.-H."/>
            <person name="Zhou M."/>
            <person name="Andersen M.R."/>
            <person name="Archer D.B."/>
            <person name="Baker S.E."/>
            <person name="Benoit I."/>
            <person name="Brakhage A.A."/>
            <person name="Braus G.H."/>
            <person name="Fischer R."/>
            <person name="Frisvad J.C."/>
            <person name="Goldman G.H."/>
            <person name="Houbraken J."/>
            <person name="Oakley B."/>
            <person name="Pocsi I."/>
            <person name="Scazzocchio C."/>
            <person name="Seiboth B."/>
            <person name="vanKuyk P.A."/>
            <person name="Wortman J."/>
            <person name="Dyer P.S."/>
            <person name="Grigoriev I.V."/>
        </authorList>
    </citation>
    <scope>NUCLEOTIDE SEQUENCE [LARGE SCALE GENOMIC DNA]</scope>
    <source>
        <strain evidence="8">CBS 506.65</strain>
    </source>
</reference>
<dbReference type="GO" id="GO:0070761">
    <property type="term" value="C:pre-snoRNP complex"/>
    <property type="evidence" value="ECO:0007669"/>
    <property type="project" value="TreeGrafter"/>
</dbReference>
<dbReference type="Gene3D" id="3.30.60.190">
    <property type="match status" value="1"/>
</dbReference>
<dbReference type="VEuPathDB" id="FungiDB:ASPZODRAFT_15217"/>
<keyword evidence="3" id="KW-0862">Zinc</keyword>
<evidence type="ECO:0000313" key="8">
    <source>
        <dbReference type="Proteomes" id="UP000184188"/>
    </source>
</evidence>
<evidence type="ECO:0000256" key="5">
    <source>
        <dbReference type="SAM" id="MobiDB-lite"/>
    </source>
</evidence>
<accession>A0A1L9SKY4</accession>
<evidence type="ECO:0000256" key="4">
    <source>
        <dbReference type="PROSITE-ProRule" id="PRU00453"/>
    </source>
</evidence>
<evidence type="ECO:0000313" key="7">
    <source>
        <dbReference type="EMBL" id="OJJ47771.1"/>
    </source>
</evidence>
<dbReference type="InterPro" id="IPR007529">
    <property type="entry name" value="Znf_HIT"/>
</dbReference>
<evidence type="ECO:0000256" key="3">
    <source>
        <dbReference type="ARBA" id="ARBA00022833"/>
    </source>
</evidence>
<keyword evidence="1" id="KW-0479">Metal-binding</keyword>
<dbReference type="OrthoDB" id="18412at2759"/>
<keyword evidence="8" id="KW-1185">Reference proteome</keyword>
<dbReference type="EMBL" id="KV878340">
    <property type="protein sequence ID" value="OJJ47771.1"/>
    <property type="molecule type" value="Genomic_DNA"/>
</dbReference>
<protein>
    <recommendedName>
        <fullName evidence="6">HIT-type domain-containing protein</fullName>
    </recommendedName>
</protein>
<organism evidence="7 8">
    <name type="scientific">Penicilliopsis zonata CBS 506.65</name>
    <dbReference type="NCBI Taxonomy" id="1073090"/>
    <lineage>
        <taxon>Eukaryota</taxon>
        <taxon>Fungi</taxon>
        <taxon>Dikarya</taxon>
        <taxon>Ascomycota</taxon>
        <taxon>Pezizomycotina</taxon>
        <taxon>Eurotiomycetes</taxon>
        <taxon>Eurotiomycetidae</taxon>
        <taxon>Eurotiales</taxon>
        <taxon>Aspergillaceae</taxon>
        <taxon>Penicilliopsis</taxon>
    </lineage>
</organism>
<evidence type="ECO:0000256" key="1">
    <source>
        <dbReference type="ARBA" id="ARBA00022723"/>
    </source>
</evidence>
<sequence length="185" mass="19874">MAGLCEVCSSEPSKYRCPTCELMSCSLVCTQSHKIYCTPKGPGPSPRPSEQATTLGDSPAQTSDHHPPVTPAALGSSQELQAVFAQHPALRSQLLDIYKSTREEAWVEQPRRPLGRGRGGGGGGGGGGYRPYRGPWSAEKGFNRGLGRVRKWREQCEGGLEVGKTAEGFMRFIALVNKNGSSQEP</sequence>
<keyword evidence="2 4" id="KW-0863">Zinc-finger</keyword>
<feature type="region of interest" description="Disordered" evidence="5">
    <location>
        <begin position="39"/>
        <end position="73"/>
    </location>
</feature>
<dbReference type="GO" id="GO:0008270">
    <property type="term" value="F:zinc ion binding"/>
    <property type="evidence" value="ECO:0007669"/>
    <property type="project" value="UniProtKB-UniRule"/>
</dbReference>
<dbReference type="RefSeq" id="XP_022582281.1">
    <property type="nucleotide sequence ID" value="XM_022725823.1"/>
</dbReference>
<dbReference type="STRING" id="1073090.A0A1L9SKY4"/>
<dbReference type="GO" id="GO:0000463">
    <property type="term" value="P:maturation of LSU-rRNA from tricistronic rRNA transcript (SSU-rRNA, 5.8S rRNA, LSU-rRNA)"/>
    <property type="evidence" value="ECO:0007669"/>
    <property type="project" value="TreeGrafter"/>
</dbReference>
<feature type="domain" description="HIT-type" evidence="6">
    <location>
        <begin position="5"/>
        <end position="37"/>
    </location>
</feature>
<dbReference type="Pfam" id="PF04438">
    <property type="entry name" value="zf-HIT"/>
    <property type="match status" value="1"/>
</dbReference>
<dbReference type="GO" id="GO:0005634">
    <property type="term" value="C:nucleus"/>
    <property type="evidence" value="ECO:0007669"/>
    <property type="project" value="TreeGrafter"/>
</dbReference>
<name>A0A1L9SKY4_9EURO</name>
<feature type="compositionally biased region" description="Polar residues" evidence="5">
    <location>
        <begin position="48"/>
        <end position="62"/>
    </location>
</feature>
<feature type="region of interest" description="Disordered" evidence="5">
    <location>
        <begin position="108"/>
        <end position="128"/>
    </location>
</feature>
<dbReference type="GeneID" id="34612287"/>
<dbReference type="GO" id="GO:0048254">
    <property type="term" value="P:snoRNA localization"/>
    <property type="evidence" value="ECO:0007669"/>
    <property type="project" value="TreeGrafter"/>
</dbReference>
<dbReference type="SUPFAM" id="SSF144232">
    <property type="entry name" value="HIT/MYND zinc finger-like"/>
    <property type="match status" value="1"/>
</dbReference>
<dbReference type="PROSITE" id="PS51083">
    <property type="entry name" value="ZF_HIT"/>
    <property type="match status" value="1"/>
</dbReference>
<feature type="compositionally biased region" description="Gly residues" evidence="5">
    <location>
        <begin position="116"/>
        <end position="128"/>
    </location>
</feature>
<proteinExistence type="predicted"/>
<dbReference type="GO" id="GO:0000492">
    <property type="term" value="P:box C/D snoRNP assembly"/>
    <property type="evidence" value="ECO:0007669"/>
    <property type="project" value="TreeGrafter"/>
</dbReference>
<dbReference type="InterPro" id="IPR051639">
    <property type="entry name" value="BCD1"/>
</dbReference>
<dbReference type="AlphaFoldDB" id="A0A1L9SKY4"/>
<gene>
    <name evidence="7" type="ORF">ASPZODRAFT_15217</name>
</gene>